<evidence type="ECO:0000313" key="6">
    <source>
        <dbReference type="Proteomes" id="UP000061457"/>
    </source>
</evidence>
<organism evidence="5 6">
    <name type="scientific">Pseudoalteromonas phenolica</name>
    <dbReference type="NCBI Taxonomy" id="161398"/>
    <lineage>
        <taxon>Bacteria</taxon>
        <taxon>Pseudomonadati</taxon>
        <taxon>Pseudomonadota</taxon>
        <taxon>Gammaproteobacteria</taxon>
        <taxon>Alteromonadales</taxon>
        <taxon>Pseudoalteromonadaceae</taxon>
        <taxon>Pseudoalteromonas</taxon>
    </lineage>
</organism>
<evidence type="ECO:0000256" key="3">
    <source>
        <dbReference type="SAM" id="SignalP"/>
    </source>
</evidence>
<evidence type="ECO:0000256" key="1">
    <source>
        <dbReference type="ARBA" id="ARBA00007734"/>
    </source>
</evidence>
<comment type="similarity">
    <text evidence="1">Belongs to the transglycosylase Slt family.</text>
</comment>
<sequence length="451" mass="51471">MKRQLMLLTASPILALYVQASPSNLYSELDKAMQSWQADQSPSEAKDLSEFEAFKQQHLKDFNRYVETQMAEYDKFRDKLLKSWGDSQVTNQHQFVSYSDDDTARLNVDFQNNTLTLSVKHKAGITPKKNEVEALFQQFLRSEQALLQEFYNHAPSSSDERNFKQADATKIDKKSQAKALKKALQEIKKQTRLQQQALDKKYDEQLVTENPNNQSLKSLEEDKAALKQLEQKRMLALKKNVPKIISEAPKNTLVTEFVITLPKRNQVSQRAEKYLAPIKKQSTRFELPPATILAVMHTESHFNPMAKSHIPAFGLMQVVPTSAGIDVNRFLYDIDAPMSAPYLYVSDNNIEAGSAYLHLLDKRYLKHISDPLSRKYCMIAAYNTGAGNVARAFNSDGSRNIRNASKVINSMSPERVLEVLSANLPYDETRKYIHKVLEKEKLYAVDNTNPQ</sequence>
<dbReference type="PATRIC" id="fig|161398.10.peg.2013"/>
<proteinExistence type="inferred from homology"/>
<dbReference type="Gene3D" id="1.10.530.10">
    <property type="match status" value="1"/>
</dbReference>
<dbReference type="PANTHER" id="PTHR37423:SF2">
    <property type="entry name" value="MEMBRANE-BOUND LYTIC MUREIN TRANSGLYCOSYLASE C"/>
    <property type="match status" value="1"/>
</dbReference>
<dbReference type="InterPro" id="IPR023346">
    <property type="entry name" value="Lysozyme-like_dom_sf"/>
</dbReference>
<dbReference type="PANTHER" id="PTHR37423">
    <property type="entry name" value="SOLUBLE LYTIC MUREIN TRANSGLYCOSYLASE-RELATED"/>
    <property type="match status" value="1"/>
</dbReference>
<dbReference type="GO" id="GO:0008933">
    <property type="term" value="F:peptidoglycan lytic transglycosylase activity"/>
    <property type="evidence" value="ECO:0007669"/>
    <property type="project" value="InterPro"/>
</dbReference>
<feature type="domain" description="Transglycosylase SLT" evidence="4">
    <location>
        <begin position="278"/>
        <end position="403"/>
    </location>
</feature>
<dbReference type="SUPFAM" id="SSF53955">
    <property type="entry name" value="Lysozyme-like"/>
    <property type="match status" value="1"/>
</dbReference>
<dbReference type="PROSITE" id="PS00922">
    <property type="entry name" value="TRANSGLYCOSYLASE"/>
    <property type="match status" value="1"/>
</dbReference>
<dbReference type="InterPro" id="IPR008258">
    <property type="entry name" value="Transglycosylase_SLT_dom_1"/>
</dbReference>
<feature type="chain" id="PRO_5006600929" evidence="3">
    <location>
        <begin position="21"/>
        <end position="451"/>
    </location>
</feature>
<dbReference type="OrthoDB" id="3665926at2"/>
<keyword evidence="2" id="KW-0175">Coiled coil</keyword>
<feature type="coiled-coil region" evidence="2">
    <location>
        <begin position="170"/>
        <end position="239"/>
    </location>
</feature>
<dbReference type="Pfam" id="PF01464">
    <property type="entry name" value="SLT"/>
    <property type="match status" value="1"/>
</dbReference>
<evidence type="ECO:0000313" key="5">
    <source>
        <dbReference type="EMBL" id="ALO42480.1"/>
    </source>
</evidence>
<gene>
    <name evidence="5" type="ORF">PP2015_1982</name>
</gene>
<dbReference type="STRING" id="161398.PP2015_1982"/>
<keyword evidence="6" id="KW-1185">Reference proteome</keyword>
<dbReference type="GO" id="GO:0016020">
    <property type="term" value="C:membrane"/>
    <property type="evidence" value="ECO:0007669"/>
    <property type="project" value="InterPro"/>
</dbReference>
<feature type="signal peptide" evidence="3">
    <location>
        <begin position="1"/>
        <end position="20"/>
    </location>
</feature>
<evidence type="ECO:0000259" key="4">
    <source>
        <dbReference type="Pfam" id="PF01464"/>
    </source>
</evidence>
<dbReference type="RefSeq" id="WP_058030140.1">
    <property type="nucleotide sequence ID" value="NZ_CP013187.1"/>
</dbReference>
<dbReference type="InterPro" id="IPR000189">
    <property type="entry name" value="Transglyc_AS"/>
</dbReference>
<keyword evidence="3" id="KW-0732">Signal</keyword>
<dbReference type="EMBL" id="CP013187">
    <property type="protein sequence ID" value="ALO42480.1"/>
    <property type="molecule type" value="Genomic_DNA"/>
</dbReference>
<protein>
    <submittedName>
        <fullName evidence="5">Transglycosylase family related regulatory protein</fullName>
    </submittedName>
</protein>
<dbReference type="CDD" id="cd16893">
    <property type="entry name" value="LT_MltC_MltE"/>
    <property type="match status" value="1"/>
</dbReference>
<dbReference type="Proteomes" id="UP000061457">
    <property type="component" value="Chromosome I"/>
</dbReference>
<dbReference type="GO" id="GO:0000270">
    <property type="term" value="P:peptidoglycan metabolic process"/>
    <property type="evidence" value="ECO:0007669"/>
    <property type="project" value="InterPro"/>
</dbReference>
<dbReference type="AlphaFoldDB" id="A0A0S2K244"/>
<name>A0A0S2K244_9GAMM</name>
<dbReference type="KEGG" id="pphe:PP2015_1982"/>
<evidence type="ECO:0000256" key="2">
    <source>
        <dbReference type="SAM" id="Coils"/>
    </source>
</evidence>
<reference evidence="5 6" key="1">
    <citation type="submission" date="2015-11" db="EMBL/GenBank/DDBJ databases">
        <authorList>
            <person name="Zhang Y."/>
            <person name="Guo Z."/>
        </authorList>
    </citation>
    <scope>NUCLEOTIDE SEQUENCE [LARGE SCALE GENOMIC DNA]</scope>
    <source>
        <strain evidence="5 6">KCTC 12086</strain>
    </source>
</reference>
<accession>A0A0S2K244</accession>